<evidence type="ECO:0000313" key="12">
    <source>
        <dbReference type="Proteomes" id="UP001150925"/>
    </source>
</evidence>
<evidence type="ECO:0000256" key="6">
    <source>
        <dbReference type="ARBA" id="ARBA00023242"/>
    </source>
</evidence>
<dbReference type="FunFam" id="1.10.10.10:FF:000027">
    <property type="entry name" value="Heat shock transcription factor 1"/>
    <property type="match status" value="1"/>
</dbReference>
<evidence type="ECO:0000256" key="8">
    <source>
        <dbReference type="SAM" id="Coils"/>
    </source>
</evidence>
<dbReference type="InterPro" id="IPR000232">
    <property type="entry name" value="HSF_DNA-bd"/>
</dbReference>
<feature type="coiled-coil region" evidence="8">
    <location>
        <begin position="214"/>
        <end position="248"/>
    </location>
</feature>
<dbReference type="EMBL" id="JANBPY010000014">
    <property type="protein sequence ID" value="KAJ1969916.1"/>
    <property type="molecule type" value="Genomic_DNA"/>
</dbReference>
<feature type="domain" description="HSF-type DNA-binding" evidence="10">
    <location>
        <begin position="128"/>
        <end position="152"/>
    </location>
</feature>
<evidence type="ECO:0000256" key="5">
    <source>
        <dbReference type="ARBA" id="ARBA00023163"/>
    </source>
</evidence>
<feature type="region of interest" description="Disordered" evidence="9">
    <location>
        <begin position="406"/>
        <end position="439"/>
    </location>
</feature>
<gene>
    <name evidence="11" type="ORF">IWQ62_000317</name>
</gene>
<dbReference type="Pfam" id="PF00447">
    <property type="entry name" value="HSF_DNA-bind"/>
    <property type="match status" value="1"/>
</dbReference>
<accession>A0A9W8AUQ9</accession>
<organism evidence="11 12">
    <name type="scientific">Dispira parvispora</name>
    <dbReference type="NCBI Taxonomy" id="1520584"/>
    <lineage>
        <taxon>Eukaryota</taxon>
        <taxon>Fungi</taxon>
        <taxon>Fungi incertae sedis</taxon>
        <taxon>Zoopagomycota</taxon>
        <taxon>Kickxellomycotina</taxon>
        <taxon>Dimargaritomycetes</taxon>
        <taxon>Dimargaritales</taxon>
        <taxon>Dimargaritaceae</taxon>
        <taxon>Dispira</taxon>
    </lineage>
</organism>
<evidence type="ECO:0000256" key="7">
    <source>
        <dbReference type="RuleBase" id="RU004020"/>
    </source>
</evidence>
<keyword evidence="8" id="KW-0175">Coiled coil</keyword>
<comment type="similarity">
    <text evidence="2 7">Belongs to the HSF family.</text>
</comment>
<keyword evidence="12" id="KW-1185">Reference proteome</keyword>
<proteinExistence type="inferred from homology"/>
<evidence type="ECO:0000256" key="4">
    <source>
        <dbReference type="ARBA" id="ARBA00023125"/>
    </source>
</evidence>
<feature type="region of interest" description="Disordered" evidence="9">
    <location>
        <begin position="54"/>
        <end position="81"/>
    </location>
</feature>
<evidence type="ECO:0000313" key="11">
    <source>
        <dbReference type="EMBL" id="KAJ1969916.1"/>
    </source>
</evidence>
<dbReference type="OrthoDB" id="60033at2759"/>
<dbReference type="InterPro" id="IPR036390">
    <property type="entry name" value="WH_DNA-bd_sf"/>
</dbReference>
<protein>
    <recommendedName>
        <fullName evidence="10">HSF-type DNA-binding domain-containing protein</fullName>
    </recommendedName>
</protein>
<dbReference type="GO" id="GO:0005634">
    <property type="term" value="C:nucleus"/>
    <property type="evidence" value="ECO:0007669"/>
    <property type="project" value="UniProtKB-SubCell"/>
</dbReference>
<feature type="region of interest" description="Disordered" evidence="9">
    <location>
        <begin position="1"/>
        <end position="28"/>
    </location>
</feature>
<dbReference type="GO" id="GO:0003700">
    <property type="term" value="F:DNA-binding transcription factor activity"/>
    <property type="evidence" value="ECO:0007669"/>
    <property type="project" value="InterPro"/>
</dbReference>
<evidence type="ECO:0000256" key="9">
    <source>
        <dbReference type="SAM" id="MobiDB-lite"/>
    </source>
</evidence>
<dbReference type="SUPFAM" id="SSF46785">
    <property type="entry name" value="Winged helix' DNA-binding domain"/>
    <property type="match status" value="1"/>
</dbReference>
<keyword evidence="5" id="KW-0804">Transcription</keyword>
<evidence type="ECO:0000256" key="1">
    <source>
        <dbReference type="ARBA" id="ARBA00004123"/>
    </source>
</evidence>
<dbReference type="SMART" id="SM00415">
    <property type="entry name" value="HSF"/>
    <property type="match status" value="1"/>
</dbReference>
<comment type="caution">
    <text evidence="11">The sequence shown here is derived from an EMBL/GenBank/DDBJ whole genome shotgun (WGS) entry which is preliminary data.</text>
</comment>
<comment type="subcellular location">
    <subcellularLocation>
        <location evidence="1">Nucleus</location>
    </subcellularLocation>
</comment>
<dbReference type="GO" id="GO:0043565">
    <property type="term" value="F:sequence-specific DNA binding"/>
    <property type="evidence" value="ECO:0007669"/>
    <property type="project" value="InterPro"/>
</dbReference>
<keyword evidence="6" id="KW-0539">Nucleus</keyword>
<sequence length="439" mass="48433">MDLSKLNTLNVGQLQPPSSAGSPNMSFSSDLASSPQLYLNNFLQQSMSVSQQHLQPQSPFHDQLPSSPTSSSLLTSPTNTKVPSTSTTFVHKLYDMVVDPQYQHLISWNYSGISFVVCSISEFSKEVLPKHFKHSNFSSFVRQLNMYGFHKVNKSPRGQRTASDNQTWEFSHPKFMRSRPDLLDEIKRKSIETESLRRDTGDILTNFNHLRVGQLDVEKKVNQLESRVMEMARELADTKQQLATTRETLQTVVSHLQQSGHQDLICQLTNASTHVDNDRPQILVTNHDTGVGNLLNNLNLTGYSLGHNLSRVSTPTGEHSPLSSSFSDNPLLHLQPNSHNLTTAINLCGSPGQTRPVSPNAFVMYQQALNTPLPPSPIPPHSPGAVNMTPEDDIEIFTVPPFSANVSGPPSTHGSDSGDNGIAQNYHLNLTPTHSSPMG</sequence>
<dbReference type="InterPro" id="IPR036388">
    <property type="entry name" value="WH-like_DNA-bd_sf"/>
</dbReference>
<name>A0A9W8AUQ9_9FUNG</name>
<evidence type="ECO:0000256" key="3">
    <source>
        <dbReference type="ARBA" id="ARBA00023015"/>
    </source>
</evidence>
<dbReference type="PANTHER" id="PTHR10015:SF427">
    <property type="entry name" value="HEAT SHOCK FACTOR PROTEIN"/>
    <property type="match status" value="1"/>
</dbReference>
<dbReference type="PANTHER" id="PTHR10015">
    <property type="entry name" value="HEAT SHOCK TRANSCRIPTION FACTOR"/>
    <property type="match status" value="1"/>
</dbReference>
<keyword evidence="3" id="KW-0805">Transcription regulation</keyword>
<evidence type="ECO:0000259" key="10">
    <source>
        <dbReference type="PROSITE" id="PS00434"/>
    </source>
</evidence>
<dbReference type="Proteomes" id="UP001150925">
    <property type="component" value="Unassembled WGS sequence"/>
</dbReference>
<feature type="compositionally biased region" description="Low complexity" evidence="9">
    <location>
        <begin position="64"/>
        <end position="78"/>
    </location>
</feature>
<dbReference type="PRINTS" id="PR00056">
    <property type="entry name" value="HSFDOMAIN"/>
</dbReference>
<reference evidence="11" key="1">
    <citation type="submission" date="2022-07" db="EMBL/GenBank/DDBJ databases">
        <title>Phylogenomic reconstructions and comparative analyses of Kickxellomycotina fungi.</title>
        <authorList>
            <person name="Reynolds N.K."/>
            <person name="Stajich J.E."/>
            <person name="Barry K."/>
            <person name="Grigoriev I.V."/>
            <person name="Crous P."/>
            <person name="Smith M.E."/>
        </authorList>
    </citation>
    <scope>NUCLEOTIDE SEQUENCE</scope>
    <source>
        <strain evidence="11">RSA 1196</strain>
    </source>
</reference>
<dbReference type="AlphaFoldDB" id="A0A9W8AUQ9"/>
<dbReference type="PROSITE" id="PS00434">
    <property type="entry name" value="HSF_DOMAIN"/>
    <property type="match status" value="1"/>
</dbReference>
<dbReference type="Gene3D" id="1.10.10.10">
    <property type="entry name" value="Winged helix-like DNA-binding domain superfamily/Winged helix DNA-binding domain"/>
    <property type="match status" value="1"/>
</dbReference>
<keyword evidence="4" id="KW-0238">DNA-binding</keyword>
<evidence type="ECO:0000256" key="2">
    <source>
        <dbReference type="ARBA" id="ARBA00006403"/>
    </source>
</evidence>